<evidence type="ECO:0000256" key="1">
    <source>
        <dbReference type="ARBA" id="ARBA00007009"/>
    </source>
</evidence>
<evidence type="ECO:0000313" key="5">
    <source>
        <dbReference type="Proteomes" id="UP000700596"/>
    </source>
</evidence>
<name>A0A9P9D0P2_9PLEO</name>
<dbReference type="Gene3D" id="3.40.50.150">
    <property type="entry name" value="Vaccinia Virus protein VP39"/>
    <property type="match status" value="1"/>
</dbReference>
<evidence type="ECO:0000256" key="3">
    <source>
        <dbReference type="ARBA" id="ARBA00022691"/>
    </source>
</evidence>
<dbReference type="GO" id="GO:0030418">
    <property type="term" value="P:nicotianamine biosynthetic process"/>
    <property type="evidence" value="ECO:0007669"/>
    <property type="project" value="InterPro"/>
</dbReference>
<keyword evidence="3" id="KW-0949">S-adenosyl-L-methionine</keyword>
<dbReference type="OrthoDB" id="1858069at2759"/>
<dbReference type="SUPFAM" id="SSF53335">
    <property type="entry name" value="S-adenosyl-L-methionine-dependent methyltransferases"/>
    <property type="match status" value="1"/>
</dbReference>
<dbReference type="Pfam" id="PF03059">
    <property type="entry name" value="NAS"/>
    <property type="match status" value="2"/>
</dbReference>
<dbReference type="InterPro" id="IPR029063">
    <property type="entry name" value="SAM-dependent_MTases_sf"/>
</dbReference>
<organism evidence="4 5">
    <name type="scientific">Dendryphion nanum</name>
    <dbReference type="NCBI Taxonomy" id="256645"/>
    <lineage>
        <taxon>Eukaryota</taxon>
        <taxon>Fungi</taxon>
        <taxon>Dikarya</taxon>
        <taxon>Ascomycota</taxon>
        <taxon>Pezizomycotina</taxon>
        <taxon>Dothideomycetes</taxon>
        <taxon>Pleosporomycetidae</taxon>
        <taxon>Pleosporales</taxon>
        <taxon>Torulaceae</taxon>
        <taxon>Dendryphion</taxon>
    </lineage>
</organism>
<dbReference type="InterPro" id="IPR004298">
    <property type="entry name" value="Nicotian_synth"/>
</dbReference>
<comment type="caution">
    <text evidence="4">The sequence shown here is derived from an EMBL/GenBank/DDBJ whole genome shotgun (WGS) entry which is preliminary data.</text>
</comment>
<dbReference type="PANTHER" id="PTHR32266:SF12">
    <property type="entry name" value="NICOTIANAMINE SYNTHASE 3"/>
    <property type="match status" value="1"/>
</dbReference>
<evidence type="ECO:0000313" key="4">
    <source>
        <dbReference type="EMBL" id="KAH7110306.1"/>
    </source>
</evidence>
<keyword evidence="2" id="KW-0808">Transferase</keyword>
<dbReference type="GO" id="GO:0030410">
    <property type="term" value="F:nicotianamine synthase activity"/>
    <property type="evidence" value="ECO:0007669"/>
    <property type="project" value="InterPro"/>
</dbReference>
<dbReference type="Proteomes" id="UP000700596">
    <property type="component" value="Unassembled WGS sequence"/>
</dbReference>
<proteinExistence type="inferred from homology"/>
<evidence type="ECO:0000256" key="2">
    <source>
        <dbReference type="ARBA" id="ARBA00022679"/>
    </source>
</evidence>
<reference evidence="4" key="1">
    <citation type="journal article" date="2021" name="Nat. Commun.">
        <title>Genetic determinants of endophytism in the Arabidopsis root mycobiome.</title>
        <authorList>
            <person name="Mesny F."/>
            <person name="Miyauchi S."/>
            <person name="Thiergart T."/>
            <person name="Pickel B."/>
            <person name="Atanasova L."/>
            <person name="Karlsson M."/>
            <person name="Huettel B."/>
            <person name="Barry K.W."/>
            <person name="Haridas S."/>
            <person name="Chen C."/>
            <person name="Bauer D."/>
            <person name="Andreopoulos W."/>
            <person name="Pangilinan J."/>
            <person name="LaButti K."/>
            <person name="Riley R."/>
            <person name="Lipzen A."/>
            <person name="Clum A."/>
            <person name="Drula E."/>
            <person name="Henrissat B."/>
            <person name="Kohler A."/>
            <person name="Grigoriev I.V."/>
            <person name="Martin F.M."/>
            <person name="Hacquard S."/>
        </authorList>
    </citation>
    <scope>NUCLEOTIDE SEQUENCE</scope>
    <source>
        <strain evidence="4">MPI-CAGE-CH-0243</strain>
    </source>
</reference>
<dbReference type="AlphaFoldDB" id="A0A9P9D0P2"/>
<protein>
    <submittedName>
        <fullName evidence="4">Nicotianamine synthase protein-domain-containing protein</fullName>
    </submittedName>
</protein>
<comment type="similarity">
    <text evidence="1">Belongs to the nicotianamine synthase (NAS)-like family.</text>
</comment>
<dbReference type="PANTHER" id="PTHR32266">
    <property type="entry name" value="NICOTIANAMINE SYNTHASE 3"/>
    <property type="match status" value="1"/>
</dbReference>
<gene>
    <name evidence="4" type="ORF">B0J11DRAFT_554518</name>
</gene>
<sequence length="318" mass="34671">MSSAAHQIVGEIQSIYNSLSKLPSLAPGPQVNALLTRLVNLCVQSYSEELAANLLSQDGVESLCSALRPLCATAEGELEQYWARQIISTSKSQPLGMPSVSSSPIPHQHHHLMPLTAVPAQARNLLACFPYYDNYVDLAKLECHTLEIYLDTCSPDCRPSPCKLAFVGSGPMPLTSFCVLDRYTDATVHNIDRDSQALKVSEQLALHCGYGGRMTFSQEDVSLVDNGSSTTDWRSFQVVFLAALVGMDTPAKIEILAGLTKKLAPGTLVVARSARGMRGVLYPVLELSEDFQRIGLDILTVVHPWTRVVNSVVVMRVK</sequence>
<dbReference type="EMBL" id="JAGMWT010000028">
    <property type="protein sequence ID" value="KAH7110306.1"/>
    <property type="molecule type" value="Genomic_DNA"/>
</dbReference>
<dbReference type="PROSITE" id="PS51142">
    <property type="entry name" value="NAS"/>
    <property type="match status" value="1"/>
</dbReference>
<accession>A0A9P9D0P2</accession>
<keyword evidence="5" id="KW-1185">Reference proteome</keyword>